<reference evidence="2 3" key="1">
    <citation type="journal article" date="2016" name="Nat. Commun.">
        <title>Thousands of microbial genomes shed light on interconnected biogeochemical processes in an aquifer system.</title>
        <authorList>
            <person name="Anantharaman K."/>
            <person name="Brown C.T."/>
            <person name="Hug L.A."/>
            <person name="Sharon I."/>
            <person name="Castelle C.J."/>
            <person name="Probst A.J."/>
            <person name="Thomas B.C."/>
            <person name="Singh A."/>
            <person name="Wilkins M.J."/>
            <person name="Karaoz U."/>
            <person name="Brodie E.L."/>
            <person name="Williams K.H."/>
            <person name="Hubbard S.S."/>
            <person name="Banfield J.F."/>
        </authorList>
    </citation>
    <scope>NUCLEOTIDE SEQUENCE [LARGE SCALE GENOMIC DNA]</scope>
</reference>
<keyword evidence="1" id="KW-1133">Transmembrane helix</keyword>
<protein>
    <recommendedName>
        <fullName evidence="4">Vitamin K epoxide reductase domain-containing protein</fullName>
    </recommendedName>
</protein>
<sequence>MMRSIQYLQLLVLLGGVLFAWNVVADDIARGFNPLKVMCFYGALGLSIAFLSALYILFTPDKIDQLWQRFITWLLGLGTIFAWGNWSYVAYKLFRGETCPSACPVTVTNPFFSPCFYGALIYLAAFLIALFLLRRDQRKTQ</sequence>
<comment type="caution">
    <text evidence="2">The sequence shown here is derived from an EMBL/GenBank/DDBJ whole genome shotgun (WGS) entry which is preliminary data.</text>
</comment>
<keyword evidence="1" id="KW-0472">Membrane</keyword>
<evidence type="ECO:0008006" key="4">
    <source>
        <dbReference type="Google" id="ProtNLM"/>
    </source>
</evidence>
<evidence type="ECO:0000313" key="3">
    <source>
        <dbReference type="Proteomes" id="UP000179010"/>
    </source>
</evidence>
<proteinExistence type="predicted"/>
<dbReference type="STRING" id="1798539.A2994_00895"/>
<accession>A0A1F4PPF8</accession>
<keyword evidence="1" id="KW-0812">Transmembrane</keyword>
<dbReference type="Proteomes" id="UP000179010">
    <property type="component" value="Unassembled WGS sequence"/>
</dbReference>
<organism evidence="2 3">
    <name type="scientific">candidate division Kazan bacterium RIFCSPLOWO2_01_FULL_48_13</name>
    <dbReference type="NCBI Taxonomy" id="1798539"/>
    <lineage>
        <taxon>Bacteria</taxon>
        <taxon>Bacteria division Kazan-3B-28</taxon>
    </lineage>
</organism>
<feature type="transmembrane region" description="Helical" evidence="1">
    <location>
        <begin position="35"/>
        <end position="58"/>
    </location>
</feature>
<feature type="transmembrane region" description="Helical" evidence="1">
    <location>
        <begin position="70"/>
        <end position="91"/>
    </location>
</feature>
<feature type="transmembrane region" description="Helical" evidence="1">
    <location>
        <begin position="111"/>
        <end position="133"/>
    </location>
</feature>
<evidence type="ECO:0000313" key="2">
    <source>
        <dbReference type="EMBL" id="OGB85567.1"/>
    </source>
</evidence>
<gene>
    <name evidence="2" type="ORF">A2994_00895</name>
</gene>
<evidence type="ECO:0000256" key="1">
    <source>
        <dbReference type="SAM" id="Phobius"/>
    </source>
</evidence>
<dbReference type="AlphaFoldDB" id="A0A1F4PPF8"/>
<name>A0A1F4PPF8_UNCK3</name>
<dbReference type="EMBL" id="METE01000002">
    <property type="protein sequence ID" value="OGB85567.1"/>
    <property type="molecule type" value="Genomic_DNA"/>
</dbReference>